<dbReference type="Proteomes" id="UP001201812">
    <property type="component" value="Unassembled WGS sequence"/>
</dbReference>
<name>A0AAD4MI18_9BILA</name>
<evidence type="ECO:0000256" key="1">
    <source>
        <dbReference type="SAM" id="SignalP"/>
    </source>
</evidence>
<accession>A0AAD4MI18</accession>
<keyword evidence="1" id="KW-0732">Signal</keyword>
<organism evidence="2 3">
    <name type="scientific">Ditylenchus destructor</name>
    <dbReference type="NCBI Taxonomy" id="166010"/>
    <lineage>
        <taxon>Eukaryota</taxon>
        <taxon>Metazoa</taxon>
        <taxon>Ecdysozoa</taxon>
        <taxon>Nematoda</taxon>
        <taxon>Chromadorea</taxon>
        <taxon>Rhabditida</taxon>
        <taxon>Tylenchina</taxon>
        <taxon>Tylenchomorpha</taxon>
        <taxon>Sphaerularioidea</taxon>
        <taxon>Anguinidae</taxon>
        <taxon>Anguininae</taxon>
        <taxon>Ditylenchus</taxon>
    </lineage>
</organism>
<keyword evidence="3" id="KW-1185">Reference proteome</keyword>
<dbReference type="AlphaFoldDB" id="A0AAD4MI18"/>
<feature type="signal peptide" evidence="1">
    <location>
        <begin position="1"/>
        <end position="21"/>
    </location>
</feature>
<protein>
    <submittedName>
        <fullName evidence="2">Uncharacterized protein</fullName>
    </submittedName>
</protein>
<sequence length="143" mass="15484">MYSGSLAHILILLALSMFAHSGRNLYEKNLSVIAPGAQSVKALSGGAVTTGVMDAMEVYQVKADTSQKIKLIVAKNGLNFDFDLPDNWMNQTNDRGFVVDWNLARGQNLARHSHPLLKYMDDVYFISGSLTGGAVATSGYVSL</sequence>
<reference evidence="2" key="1">
    <citation type="submission" date="2022-01" db="EMBL/GenBank/DDBJ databases">
        <title>Genome Sequence Resource for Two Populations of Ditylenchus destructor, the Migratory Endoparasitic Phytonematode.</title>
        <authorList>
            <person name="Zhang H."/>
            <person name="Lin R."/>
            <person name="Xie B."/>
        </authorList>
    </citation>
    <scope>NUCLEOTIDE SEQUENCE</scope>
    <source>
        <strain evidence="2">BazhouSP</strain>
    </source>
</reference>
<proteinExistence type="predicted"/>
<evidence type="ECO:0000313" key="2">
    <source>
        <dbReference type="EMBL" id="KAI1694775.1"/>
    </source>
</evidence>
<gene>
    <name evidence="2" type="ORF">DdX_19943</name>
</gene>
<dbReference type="EMBL" id="JAKKPZ010000473">
    <property type="protein sequence ID" value="KAI1694775.1"/>
    <property type="molecule type" value="Genomic_DNA"/>
</dbReference>
<evidence type="ECO:0000313" key="3">
    <source>
        <dbReference type="Proteomes" id="UP001201812"/>
    </source>
</evidence>
<feature type="chain" id="PRO_5042080736" evidence="1">
    <location>
        <begin position="22"/>
        <end position="143"/>
    </location>
</feature>
<comment type="caution">
    <text evidence="2">The sequence shown here is derived from an EMBL/GenBank/DDBJ whole genome shotgun (WGS) entry which is preliminary data.</text>
</comment>